<dbReference type="PANTHER" id="PTHR36832:SF1">
    <property type="entry name" value="SLR1174 PROTEIN"/>
    <property type="match status" value="1"/>
</dbReference>
<comment type="caution">
    <text evidence="2">The sequence shown here is derived from an EMBL/GenBank/DDBJ whole genome shotgun (WGS) entry which is preliminary data.</text>
</comment>
<sequence>MFRAFYKANPNAFPMTFQATSAYIWMQQAFLALFMAWLMENEIFDSIINGNVAYELCRPIDIYNMWFSRSLANRISKAVLRCMPILLVAGFLPAPYGMILPENIPAFMLFLLTMLTGVGVTVAFCMLVYMISFFTISPDGVRIAAVSTVEFFSGAIIPLPFFPESIRNILELLPFASMQNVPLRIYSGDLIGAPMWRAILLQFLWLFILVFIGKLLNSLAMKHISLQGG</sequence>
<feature type="transmembrane region" description="Helical" evidence="1">
    <location>
        <begin position="78"/>
        <end position="100"/>
    </location>
</feature>
<proteinExistence type="predicted"/>
<protein>
    <submittedName>
        <fullName evidence="2">ABC-2 type transport system permease protein</fullName>
    </submittedName>
</protein>
<evidence type="ECO:0000313" key="3">
    <source>
        <dbReference type="Proteomes" id="UP000295718"/>
    </source>
</evidence>
<dbReference type="AlphaFoldDB" id="A0A4V2QCI5"/>
<accession>A0A4V2QCI5</accession>
<feature type="transmembrane region" description="Helical" evidence="1">
    <location>
        <begin position="106"/>
        <end position="131"/>
    </location>
</feature>
<keyword evidence="3" id="KW-1185">Reference proteome</keyword>
<feature type="transmembrane region" description="Helical" evidence="1">
    <location>
        <begin position="195"/>
        <end position="216"/>
    </location>
</feature>
<feature type="transmembrane region" description="Helical" evidence="1">
    <location>
        <begin position="20"/>
        <end position="39"/>
    </location>
</feature>
<dbReference type="PANTHER" id="PTHR36832">
    <property type="entry name" value="SLR1174 PROTEIN-RELATED"/>
    <property type="match status" value="1"/>
</dbReference>
<keyword evidence="1" id="KW-0812">Transmembrane</keyword>
<keyword evidence="1" id="KW-1133">Transmembrane helix</keyword>
<evidence type="ECO:0000313" key="2">
    <source>
        <dbReference type="EMBL" id="TCL60417.1"/>
    </source>
</evidence>
<dbReference type="STRING" id="1469948.GCA_000732725_00150"/>
<evidence type="ECO:0000256" key="1">
    <source>
        <dbReference type="SAM" id="Phobius"/>
    </source>
</evidence>
<gene>
    <name evidence="2" type="ORF">EDD76_102113</name>
</gene>
<organism evidence="2 3">
    <name type="scientific">Kineothrix alysoides</name>
    <dbReference type="NCBI Taxonomy" id="1469948"/>
    <lineage>
        <taxon>Bacteria</taxon>
        <taxon>Bacillati</taxon>
        <taxon>Bacillota</taxon>
        <taxon>Clostridia</taxon>
        <taxon>Lachnospirales</taxon>
        <taxon>Lachnospiraceae</taxon>
        <taxon>Kineothrix</taxon>
    </lineage>
</organism>
<name>A0A4V2QCI5_9FIRM</name>
<reference evidence="2 3" key="1">
    <citation type="submission" date="2019-03" db="EMBL/GenBank/DDBJ databases">
        <title>Genomic Encyclopedia of Type Strains, Phase IV (KMG-IV): sequencing the most valuable type-strain genomes for metagenomic binning, comparative biology and taxonomic classification.</title>
        <authorList>
            <person name="Goeker M."/>
        </authorList>
    </citation>
    <scope>NUCLEOTIDE SEQUENCE [LARGE SCALE GENOMIC DNA]</scope>
    <source>
        <strain evidence="2 3">DSM 100556</strain>
    </source>
</reference>
<feature type="transmembrane region" description="Helical" evidence="1">
    <location>
        <begin position="143"/>
        <end position="162"/>
    </location>
</feature>
<dbReference type="EMBL" id="SLUO01000002">
    <property type="protein sequence ID" value="TCL60417.1"/>
    <property type="molecule type" value="Genomic_DNA"/>
</dbReference>
<keyword evidence="1" id="KW-0472">Membrane</keyword>
<dbReference type="Proteomes" id="UP000295718">
    <property type="component" value="Unassembled WGS sequence"/>
</dbReference>